<dbReference type="GO" id="GO:0046872">
    <property type="term" value="F:metal ion binding"/>
    <property type="evidence" value="ECO:0007669"/>
    <property type="project" value="InterPro"/>
</dbReference>
<protein>
    <recommendedName>
        <fullName evidence="3">ATP-grasp domain-containing protein</fullName>
    </recommendedName>
</protein>
<sequence>MCRVETRPQVGEHAGMESVPLKAAEGGLVEERKAFLPQSYSLWKDSIEGRLWSLLTLFGLFISSPFLFAFVALSVLSAVVRKLLRLPAARKLPEGSNKGRGRTALVTGGKMTKSLDVCRHLKNEGFRVILTETPRYWMSASRFSSAVDKFVVLPVAPETHPEGYVEALRNLFEKENVSLFAPVCSPFSSLYDAKAAESLPEGAISWSLPAEMVQQLDDKVEFARMAKEVGLPVPDTLRVESKEEVRRFNSELAEKWRRDSSSAIASGAEKKKTDCRRYILKTLDYDPMRRLDLFTLPCGPKELEKYLDETTISPDRPWLVQEFLEGREYSSCALSWKGKLLAFTDNEAVISCYNFKYAGRDKIQEWVRVFCEKYQLSGVICVDFFERADGTQLAIECNPRFSSNMTAFYNNPRLGAAMADPDLALRSGVTETPLPSSKESNWTLVDLYFHSYTQMMKNPLAAFTAAAGLLLVSEETKEKQDAYWAPEDPLPSLALHCFHMPALLVRNVWDGRKWAKIDFCIGKMTEENGD</sequence>
<dbReference type="VEuPathDB" id="CryptoDB:Cvel_9647"/>
<evidence type="ECO:0000259" key="3">
    <source>
        <dbReference type="PROSITE" id="PS50975"/>
    </source>
</evidence>
<evidence type="ECO:0000256" key="1">
    <source>
        <dbReference type="PROSITE-ProRule" id="PRU00409"/>
    </source>
</evidence>
<dbReference type="InterPro" id="IPR011761">
    <property type="entry name" value="ATP-grasp"/>
</dbReference>
<keyword evidence="2" id="KW-0472">Membrane</keyword>
<dbReference type="Pfam" id="PF02655">
    <property type="entry name" value="ATP-grasp_3"/>
    <property type="match status" value="1"/>
</dbReference>
<dbReference type="InterPro" id="IPR003806">
    <property type="entry name" value="ATP-grasp_PylC-type"/>
</dbReference>
<feature type="transmembrane region" description="Helical" evidence="2">
    <location>
        <begin position="51"/>
        <end position="80"/>
    </location>
</feature>
<dbReference type="GO" id="GO:0005524">
    <property type="term" value="F:ATP binding"/>
    <property type="evidence" value="ECO:0007669"/>
    <property type="project" value="UniProtKB-UniRule"/>
</dbReference>
<dbReference type="Gene3D" id="3.40.50.20">
    <property type="match status" value="1"/>
</dbReference>
<keyword evidence="2" id="KW-0812">Transmembrane</keyword>
<dbReference type="SUPFAM" id="SSF56059">
    <property type="entry name" value="Glutathione synthetase ATP-binding domain-like"/>
    <property type="match status" value="1"/>
</dbReference>
<keyword evidence="1" id="KW-0067">ATP-binding</keyword>
<proteinExistence type="predicted"/>
<feature type="domain" description="ATP-grasp" evidence="3">
    <location>
        <begin position="223"/>
        <end position="427"/>
    </location>
</feature>
<dbReference type="PROSITE" id="PS50975">
    <property type="entry name" value="ATP_GRASP"/>
    <property type="match status" value="1"/>
</dbReference>
<reference evidence="4" key="1">
    <citation type="submission" date="2014-11" db="EMBL/GenBank/DDBJ databases">
        <authorList>
            <person name="Otto D Thomas"/>
            <person name="Naeem Raeece"/>
        </authorList>
    </citation>
    <scope>NUCLEOTIDE SEQUENCE</scope>
</reference>
<name>A0A0G4HZ53_9ALVE</name>
<dbReference type="AlphaFoldDB" id="A0A0G4HZ53"/>
<organism evidence="4">
    <name type="scientific">Chromera velia CCMP2878</name>
    <dbReference type="NCBI Taxonomy" id="1169474"/>
    <lineage>
        <taxon>Eukaryota</taxon>
        <taxon>Sar</taxon>
        <taxon>Alveolata</taxon>
        <taxon>Colpodellida</taxon>
        <taxon>Chromeraceae</taxon>
        <taxon>Chromera</taxon>
    </lineage>
</organism>
<keyword evidence="2" id="KW-1133">Transmembrane helix</keyword>
<dbReference type="Gene3D" id="3.30.1490.20">
    <property type="entry name" value="ATP-grasp fold, A domain"/>
    <property type="match status" value="1"/>
</dbReference>
<dbReference type="EMBL" id="CDMZ01004470">
    <property type="protein sequence ID" value="CEM49855.1"/>
    <property type="molecule type" value="Genomic_DNA"/>
</dbReference>
<evidence type="ECO:0000313" key="4">
    <source>
        <dbReference type="EMBL" id="CEM49855.1"/>
    </source>
</evidence>
<evidence type="ECO:0000256" key="2">
    <source>
        <dbReference type="SAM" id="Phobius"/>
    </source>
</evidence>
<gene>
    <name evidence="4" type="ORF">Cvel_9647</name>
</gene>
<keyword evidence="1" id="KW-0547">Nucleotide-binding</keyword>
<dbReference type="InterPro" id="IPR013815">
    <property type="entry name" value="ATP_grasp_subdomain_1"/>
</dbReference>
<dbReference type="Gene3D" id="3.30.470.20">
    <property type="entry name" value="ATP-grasp fold, B domain"/>
    <property type="match status" value="1"/>
</dbReference>
<accession>A0A0G4HZ53</accession>